<protein>
    <recommendedName>
        <fullName evidence="4">Immunity protein 26</fullName>
    </recommendedName>
</protein>
<dbReference type="EMBL" id="NEMB01000003">
    <property type="protein sequence ID" value="PQQ66770.1"/>
    <property type="molecule type" value="Genomic_DNA"/>
</dbReference>
<reference evidence="2 3" key="1">
    <citation type="journal article" date="2018" name="Syst. Appl. Microbiol.">
        <title>Characterization and high-quality draft genome sequence of Herbivorax saccincola A7, an anaerobic, alkaliphilic, thermophilic, cellulolytic, and xylanolytic bacterium.</title>
        <authorList>
            <person name="Aikawa S."/>
            <person name="Baramee S."/>
            <person name="Sermsathanaswadi J."/>
            <person name="Thianheng P."/>
            <person name="Tachaapaikoon C."/>
            <person name="Shikata A."/>
            <person name="Waeonukul R."/>
            <person name="Pason P."/>
            <person name="Ratanakhanokchai K."/>
            <person name="Kosugi A."/>
        </authorList>
    </citation>
    <scope>NUCLEOTIDE SEQUENCE [LARGE SCALE GENOMIC DNA]</scope>
    <source>
        <strain evidence="2 3">A7</strain>
    </source>
</reference>
<sequence length="205" mass="24109">MINNLKDMNENPISLRWKKRFAELPEDIQLKIKELDNKDPKEYQLKVIKKTKCKPKEGDIFLVSPREGIYFYGRVFKAEIKHIANDTFINGKNAVFIFKCKTRTLDLSNYLPNYEELIIDPVIVDDIYWRKGFFYTIANIPIDDYEKELDYGFYSIGKGKYFKEDGHELMHQPQILGTYGIATIIGIARNIEKELIINPNLLKFD</sequence>
<comment type="caution">
    <text evidence="2">The sequence shown here is derived from an EMBL/GenBank/DDBJ whole genome shotgun (WGS) entry which is preliminary data.</text>
</comment>
<dbReference type="RefSeq" id="WP_038291473.1">
    <property type="nucleotide sequence ID" value="NZ_NEMB01000003.1"/>
</dbReference>
<proteinExistence type="predicted"/>
<dbReference type="Pfam" id="PF15428">
    <property type="entry name" value="Imm26"/>
    <property type="match status" value="1"/>
</dbReference>
<organism evidence="2 3">
    <name type="scientific">Acetivibrio saccincola</name>
    <dbReference type="NCBI Taxonomy" id="1677857"/>
    <lineage>
        <taxon>Bacteria</taxon>
        <taxon>Bacillati</taxon>
        <taxon>Bacillota</taxon>
        <taxon>Clostridia</taxon>
        <taxon>Eubacteriales</taxon>
        <taxon>Oscillospiraceae</taxon>
        <taxon>Acetivibrio</taxon>
    </lineage>
</organism>
<gene>
    <name evidence="1" type="ORF">B9R14_08455</name>
    <name evidence="2" type="ORF">B9R14_08540</name>
</gene>
<dbReference type="InterPro" id="IPR029278">
    <property type="entry name" value="Imm26"/>
</dbReference>
<dbReference type="AlphaFoldDB" id="A0A2S8RAH5"/>
<name>A0A2S8RAH5_9FIRM</name>
<evidence type="ECO:0000313" key="3">
    <source>
        <dbReference type="Proteomes" id="UP000239720"/>
    </source>
</evidence>
<evidence type="ECO:0000313" key="2">
    <source>
        <dbReference type="EMBL" id="PQQ66786.1"/>
    </source>
</evidence>
<dbReference type="Proteomes" id="UP000239720">
    <property type="component" value="Unassembled WGS sequence"/>
</dbReference>
<dbReference type="EMBL" id="NEMB01000003">
    <property type="protein sequence ID" value="PQQ66786.1"/>
    <property type="molecule type" value="Genomic_DNA"/>
</dbReference>
<evidence type="ECO:0008006" key="4">
    <source>
        <dbReference type="Google" id="ProtNLM"/>
    </source>
</evidence>
<accession>A0A2S8RAH5</accession>
<dbReference type="OrthoDB" id="2218486at2"/>
<evidence type="ECO:0000313" key="1">
    <source>
        <dbReference type="EMBL" id="PQQ66770.1"/>
    </source>
</evidence>